<dbReference type="AlphaFoldDB" id="A0A2I4AL31"/>
<dbReference type="PANTHER" id="PTHR35253:SF1">
    <property type="entry name" value="COILED-COIL DOMAIN-CONTAINING PROTEIN 152"/>
    <property type="match status" value="1"/>
</dbReference>
<reference evidence="3" key="1">
    <citation type="submission" date="2025-08" db="UniProtKB">
        <authorList>
            <consortium name="RefSeq"/>
        </authorList>
    </citation>
    <scope>IDENTIFICATION</scope>
</reference>
<dbReference type="OrthoDB" id="10053382at2759"/>
<dbReference type="RefSeq" id="XP_013856197.1">
    <property type="nucleotide sequence ID" value="XM_014000743.1"/>
</dbReference>
<dbReference type="Proteomes" id="UP000192220">
    <property type="component" value="Unplaced"/>
</dbReference>
<keyword evidence="1" id="KW-0175">Coiled coil</keyword>
<gene>
    <name evidence="3" type="primary">LOC106512043</name>
</gene>
<evidence type="ECO:0000313" key="3">
    <source>
        <dbReference type="RefSeq" id="XP_013856197.1"/>
    </source>
</evidence>
<organism evidence="2 3">
    <name type="scientific">Austrofundulus limnaeus</name>
    <name type="common">Annual killifish</name>
    <dbReference type="NCBI Taxonomy" id="52670"/>
    <lineage>
        <taxon>Eukaryota</taxon>
        <taxon>Metazoa</taxon>
        <taxon>Chordata</taxon>
        <taxon>Craniata</taxon>
        <taxon>Vertebrata</taxon>
        <taxon>Euteleostomi</taxon>
        <taxon>Actinopterygii</taxon>
        <taxon>Neopterygii</taxon>
        <taxon>Teleostei</taxon>
        <taxon>Neoteleostei</taxon>
        <taxon>Acanthomorphata</taxon>
        <taxon>Ovalentaria</taxon>
        <taxon>Atherinomorphae</taxon>
        <taxon>Cyprinodontiformes</taxon>
        <taxon>Rivulidae</taxon>
        <taxon>Austrofundulus</taxon>
    </lineage>
</organism>
<evidence type="ECO:0000313" key="2">
    <source>
        <dbReference type="Proteomes" id="UP000192220"/>
    </source>
</evidence>
<dbReference type="InParanoid" id="A0A2I4AL31"/>
<sequence>MNKLNCVNLELILEEFEQLEQKITKINGKNSMLEMMSEDAKRLNKFYETKEKSLIDDKNSLRLTVKQLQQTLQEQCDLRAENERLKNDVTALREEKERTAEASAAEVQQLLAEMRAEEDGHRRELEAVRQQSSREVEDVHREALRQLAAKEAEMMKQLEEKDVELEVMKRRM</sequence>
<proteinExistence type="predicted"/>
<dbReference type="GeneID" id="106512043"/>
<evidence type="ECO:0000256" key="1">
    <source>
        <dbReference type="SAM" id="Coils"/>
    </source>
</evidence>
<accession>A0A2I4AL31</accession>
<dbReference type="KEGG" id="alim:106512043"/>
<keyword evidence="2" id="KW-1185">Reference proteome</keyword>
<name>A0A2I4AL31_AUSLI</name>
<dbReference type="InterPro" id="IPR038827">
    <property type="entry name" value="CCDC152"/>
</dbReference>
<dbReference type="PANTHER" id="PTHR35253">
    <property type="entry name" value="COILED-COIL DOMAIN-CONTAINING PROTEIN 152"/>
    <property type="match status" value="1"/>
</dbReference>
<feature type="non-terminal residue" evidence="3">
    <location>
        <position position="172"/>
    </location>
</feature>
<feature type="coiled-coil region" evidence="1">
    <location>
        <begin position="82"/>
        <end position="171"/>
    </location>
</feature>
<protein>
    <submittedName>
        <fullName evidence="3">Coiled-coil domain-containing protein 152</fullName>
    </submittedName>
</protein>